<dbReference type="PROSITE" id="PS00639">
    <property type="entry name" value="THIOL_PROTEASE_HIS"/>
    <property type="match status" value="1"/>
</dbReference>
<dbReference type="Pfam" id="PF00112">
    <property type="entry name" value="Peptidase_C1"/>
    <property type="match status" value="1"/>
</dbReference>
<feature type="region of interest" description="Disordered" evidence="4">
    <location>
        <begin position="1"/>
        <end position="35"/>
    </location>
</feature>
<protein>
    <recommendedName>
        <fullName evidence="8">Cathepsin X</fullName>
    </recommendedName>
</protein>
<proteinExistence type="inferred from homology"/>
<dbReference type="SUPFAM" id="SSF54001">
    <property type="entry name" value="Cysteine proteinases"/>
    <property type="match status" value="1"/>
</dbReference>
<dbReference type="PANTHER" id="PTHR12411">
    <property type="entry name" value="CYSTEINE PROTEASE FAMILY C1-RELATED"/>
    <property type="match status" value="1"/>
</dbReference>
<feature type="compositionally biased region" description="Basic and acidic residues" evidence="4">
    <location>
        <begin position="183"/>
        <end position="199"/>
    </location>
</feature>
<dbReference type="PROSITE" id="PS00139">
    <property type="entry name" value="THIOL_PROTEASE_CYS"/>
    <property type="match status" value="1"/>
</dbReference>
<feature type="region of interest" description="Disordered" evidence="4">
    <location>
        <begin position="78"/>
        <end position="100"/>
    </location>
</feature>
<sequence length="631" mass="70179">MRSMGGKLPEAGAAVVGQVEESPRGTASLGVARPPQMEVEMSIEEVAGEGEVEASLMALATSAHGGRKIYEHRRHLSRAEHDHARGERDHHRKQTKSDEGVVRQLRAEFEEWAYKHKRKYGSHDEKERRLRIWVENHHRTVGKNEKHGPCKMTNKKVFGDNHFKDLTTEEFQSRYLTGYGGPRTDKVPKEHRNRRRTDEVAPLRHRALSADRVGEVQKRPTAEASLDPLTAAERHPTVQRRYEEHVNSQTSSGLSLADALQERTYAGRYRSESSSGRAQSGFSWYSCRWWDCSCWLRVIFTGSPYGGSSEPAFDGNSYPSTIDWRELGAVTDVHSQGQCGACWAITAVETIESASFIKSGSLIDLAESEVIVCDDTCALCEGGWPQNAYDYVMKWNGLPEEQYWQYNDYWLLSLTYYSTGASDELSEEDVSSYLAVQCPTGNWMSGGGQSGSQSNSGSGDNNEEVYYDSDYLSASRYGKIKDYAYATDRCVCYTDGTGCECDEQNEKRALMNVASYGPATVCLDASVWQDYDGGILTADSGCSSEFLDMNHCVQAVGYAFTDISETEAGDGGQQENSNSGSGSGSGDDEDRIGYWIIRNQWSENWGMSGYIYVAMGENTCGVLNDMTQAFA</sequence>
<dbReference type="Gene3D" id="1.10.287.2250">
    <property type="match status" value="1"/>
</dbReference>
<reference evidence="7" key="1">
    <citation type="submission" date="2021-01" db="EMBL/GenBank/DDBJ databases">
        <authorList>
            <person name="Corre E."/>
            <person name="Pelletier E."/>
            <person name="Niang G."/>
            <person name="Scheremetjew M."/>
            <person name="Finn R."/>
            <person name="Kale V."/>
            <person name="Holt S."/>
            <person name="Cochrane G."/>
            <person name="Meng A."/>
            <person name="Brown T."/>
            <person name="Cohen L."/>
        </authorList>
    </citation>
    <scope>NUCLEOTIDE SEQUENCE</scope>
    <source>
        <strain evidence="7">Isolate 1302-5</strain>
    </source>
</reference>
<evidence type="ECO:0000256" key="3">
    <source>
        <dbReference type="ARBA" id="ARBA00023157"/>
    </source>
</evidence>
<feature type="region of interest" description="Disordered" evidence="4">
    <location>
        <begin position="566"/>
        <end position="587"/>
    </location>
</feature>
<evidence type="ECO:0008006" key="8">
    <source>
        <dbReference type="Google" id="ProtNLM"/>
    </source>
</evidence>
<dbReference type="Pfam" id="PF08246">
    <property type="entry name" value="Inhibitor_I29"/>
    <property type="match status" value="1"/>
</dbReference>
<dbReference type="GO" id="GO:0008234">
    <property type="term" value="F:cysteine-type peptidase activity"/>
    <property type="evidence" value="ECO:0007669"/>
    <property type="project" value="InterPro"/>
</dbReference>
<dbReference type="Gene3D" id="3.90.70.10">
    <property type="entry name" value="Cysteine proteinases"/>
    <property type="match status" value="1"/>
</dbReference>
<feature type="region of interest" description="Disordered" evidence="4">
    <location>
        <begin position="176"/>
        <end position="199"/>
    </location>
</feature>
<gene>
    <name evidence="7" type="ORF">OAUR00152_LOCUS17576</name>
</gene>
<dbReference type="SMART" id="SM00645">
    <property type="entry name" value="Pept_C1"/>
    <property type="match status" value="1"/>
</dbReference>
<dbReference type="GO" id="GO:0006508">
    <property type="term" value="P:proteolysis"/>
    <property type="evidence" value="ECO:0007669"/>
    <property type="project" value="InterPro"/>
</dbReference>
<name>A0A7S4IYS7_9STRA</name>
<dbReference type="InterPro" id="IPR025660">
    <property type="entry name" value="Pept_his_AS"/>
</dbReference>
<dbReference type="AlphaFoldDB" id="A0A7S4IYS7"/>
<dbReference type="InterPro" id="IPR013128">
    <property type="entry name" value="Peptidase_C1A"/>
</dbReference>
<feature type="domain" description="Cathepsin propeptide inhibitor" evidence="6">
    <location>
        <begin position="109"/>
        <end position="171"/>
    </location>
</feature>
<dbReference type="InterPro" id="IPR038765">
    <property type="entry name" value="Papain-like_cys_pep_sf"/>
</dbReference>
<comment type="similarity">
    <text evidence="1">Belongs to the peptidase C1 family.</text>
</comment>
<feature type="domain" description="Peptidase C1A papain C-terminal" evidence="5">
    <location>
        <begin position="318"/>
        <end position="630"/>
    </location>
</feature>
<dbReference type="SMART" id="SM00848">
    <property type="entry name" value="Inhibitor_I29"/>
    <property type="match status" value="1"/>
</dbReference>
<dbReference type="InterPro" id="IPR000169">
    <property type="entry name" value="Pept_cys_AS"/>
</dbReference>
<evidence type="ECO:0000256" key="1">
    <source>
        <dbReference type="ARBA" id="ARBA00008455"/>
    </source>
</evidence>
<evidence type="ECO:0000256" key="2">
    <source>
        <dbReference type="ARBA" id="ARBA00023145"/>
    </source>
</evidence>
<dbReference type="CDD" id="cd02248">
    <property type="entry name" value="Peptidase_C1A"/>
    <property type="match status" value="1"/>
</dbReference>
<evidence type="ECO:0000313" key="7">
    <source>
        <dbReference type="EMBL" id="CAE2243700.1"/>
    </source>
</evidence>
<evidence type="ECO:0000256" key="4">
    <source>
        <dbReference type="SAM" id="MobiDB-lite"/>
    </source>
</evidence>
<accession>A0A7S4IYS7</accession>
<keyword evidence="2" id="KW-0865">Zymogen</keyword>
<keyword evidence="3" id="KW-1015">Disulfide bond</keyword>
<dbReference type="InterPro" id="IPR013201">
    <property type="entry name" value="Prot_inhib_I29"/>
</dbReference>
<evidence type="ECO:0000259" key="6">
    <source>
        <dbReference type="SMART" id="SM00848"/>
    </source>
</evidence>
<dbReference type="InterPro" id="IPR000668">
    <property type="entry name" value="Peptidase_C1A_C"/>
</dbReference>
<evidence type="ECO:0000259" key="5">
    <source>
        <dbReference type="SMART" id="SM00645"/>
    </source>
</evidence>
<dbReference type="PRINTS" id="PR00705">
    <property type="entry name" value="PAPAIN"/>
</dbReference>
<organism evidence="7">
    <name type="scientific">Odontella aurita</name>
    <dbReference type="NCBI Taxonomy" id="265563"/>
    <lineage>
        <taxon>Eukaryota</taxon>
        <taxon>Sar</taxon>
        <taxon>Stramenopiles</taxon>
        <taxon>Ochrophyta</taxon>
        <taxon>Bacillariophyta</taxon>
        <taxon>Mediophyceae</taxon>
        <taxon>Biddulphiophycidae</taxon>
        <taxon>Eupodiscales</taxon>
        <taxon>Odontellaceae</taxon>
        <taxon>Odontella</taxon>
    </lineage>
</organism>
<dbReference type="EMBL" id="HBKQ01025964">
    <property type="protein sequence ID" value="CAE2243700.1"/>
    <property type="molecule type" value="Transcribed_RNA"/>
</dbReference>
<dbReference type="InterPro" id="IPR039417">
    <property type="entry name" value="Peptidase_C1A_papain-like"/>
</dbReference>